<reference evidence="2" key="4">
    <citation type="submission" date="2025-05" db="UniProtKB">
        <authorList>
            <consortium name="EnsemblFungi"/>
        </authorList>
    </citation>
    <scope>IDENTIFICATION</scope>
    <source>
        <strain evidence="2">isolate 1-1 / race 1 (BBBD)</strain>
    </source>
</reference>
<protein>
    <submittedName>
        <fullName evidence="1 2">Uncharacterized protein</fullName>
    </submittedName>
</protein>
<evidence type="ECO:0000313" key="2">
    <source>
        <dbReference type="EnsemblFungi" id="PTTG_27839-t43_1-p1"/>
    </source>
</evidence>
<dbReference type="VEuPathDB" id="FungiDB:PTTG_27839"/>
<reference evidence="1" key="1">
    <citation type="submission" date="2009-11" db="EMBL/GenBank/DDBJ databases">
        <authorList>
            <consortium name="The Broad Institute Genome Sequencing Platform"/>
            <person name="Ward D."/>
            <person name="Feldgarden M."/>
            <person name="Earl A."/>
            <person name="Young S.K."/>
            <person name="Zeng Q."/>
            <person name="Koehrsen M."/>
            <person name="Alvarado L."/>
            <person name="Berlin A."/>
            <person name="Bochicchio J."/>
            <person name="Borenstein D."/>
            <person name="Chapman S.B."/>
            <person name="Chen Z."/>
            <person name="Engels R."/>
            <person name="Freedman E."/>
            <person name="Gellesch M."/>
            <person name="Goldberg J."/>
            <person name="Griggs A."/>
            <person name="Gujja S."/>
            <person name="Heilman E."/>
            <person name="Heiman D."/>
            <person name="Hepburn T."/>
            <person name="Howarth C."/>
            <person name="Jen D."/>
            <person name="Larson L."/>
            <person name="Lewis B."/>
            <person name="Mehta T."/>
            <person name="Park D."/>
            <person name="Pearson M."/>
            <person name="Roberts A."/>
            <person name="Saif S."/>
            <person name="Shea T."/>
            <person name="Shenoy N."/>
            <person name="Sisk P."/>
            <person name="Stolte C."/>
            <person name="Sykes S."/>
            <person name="Thomson T."/>
            <person name="Walk T."/>
            <person name="White J."/>
            <person name="Yandava C."/>
            <person name="Izard J."/>
            <person name="Baranova O.V."/>
            <person name="Blanton J.M."/>
            <person name="Tanner A.C."/>
            <person name="Dewhirst F.E."/>
            <person name="Haas B."/>
            <person name="Nusbaum C."/>
            <person name="Birren B."/>
        </authorList>
    </citation>
    <scope>NUCLEOTIDE SEQUENCE [LARGE SCALE GENOMIC DNA]</scope>
    <source>
        <strain evidence="1">1-1 BBBD Race 1</strain>
    </source>
</reference>
<dbReference type="EnsemblFungi" id="PTTG_27839-t43_1">
    <property type="protein sequence ID" value="PTTG_27839-t43_1-p1"/>
    <property type="gene ID" value="PTTG_27839"/>
</dbReference>
<dbReference type="AlphaFoldDB" id="A0A180GGL1"/>
<name>A0A180GGL1_PUCT1</name>
<accession>A0A180GGL1</accession>
<evidence type="ECO:0000313" key="3">
    <source>
        <dbReference type="Proteomes" id="UP000005240"/>
    </source>
</evidence>
<sequence>MPKYSKKEQTRRDLLLLSMLLQQQQIDDLIDRTLGIPTVPSFGTILAPNDPGRAMTLDLLFDDEAMVSDLLALVSSSQ</sequence>
<evidence type="ECO:0000313" key="1">
    <source>
        <dbReference type="EMBL" id="OAV91887.1"/>
    </source>
</evidence>
<dbReference type="Proteomes" id="UP000005240">
    <property type="component" value="Unassembled WGS sequence"/>
</dbReference>
<reference evidence="1" key="2">
    <citation type="submission" date="2016-05" db="EMBL/GenBank/DDBJ databases">
        <title>Comparative analysis highlights variable genome content of wheat rusts and divergence of the mating loci.</title>
        <authorList>
            <person name="Cuomo C.A."/>
            <person name="Bakkeren G."/>
            <person name="Szabo L."/>
            <person name="Khalil H."/>
            <person name="Joly D."/>
            <person name="Goldberg J."/>
            <person name="Young S."/>
            <person name="Zeng Q."/>
            <person name="Fellers J."/>
        </authorList>
    </citation>
    <scope>NUCLEOTIDE SEQUENCE [LARGE SCALE GENOMIC DNA]</scope>
    <source>
        <strain evidence="1">1-1 BBBD Race 1</strain>
    </source>
</reference>
<organism evidence="1">
    <name type="scientific">Puccinia triticina (isolate 1-1 / race 1 (BBBD))</name>
    <name type="common">Brown leaf rust fungus</name>
    <dbReference type="NCBI Taxonomy" id="630390"/>
    <lineage>
        <taxon>Eukaryota</taxon>
        <taxon>Fungi</taxon>
        <taxon>Dikarya</taxon>
        <taxon>Basidiomycota</taxon>
        <taxon>Pucciniomycotina</taxon>
        <taxon>Pucciniomycetes</taxon>
        <taxon>Pucciniales</taxon>
        <taxon>Pucciniaceae</taxon>
        <taxon>Puccinia</taxon>
    </lineage>
</organism>
<proteinExistence type="predicted"/>
<keyword evidence="3" id="KW-1185">Reference proteome</keyword>
<reference evidence="2 3" key="3">
    <citation type="journal article" date="2017" name="G3 (Bethesda)">
        <title>Comparative analysis highlights variable genome content of wheat rusts and divergence of the mating loci.</title>
        <authorList>
            <person name="Cuomo C.A."/>
            <person name="Bakkeren G."/>
            <person name="Khalil H.B."/>
            <person name="Panwar V."/>
            <person name="Joly D."/>
            <person name="Linning R."/>
            <person name="Sakthikumar S."/>
            <person name="Song X."/>
            <person name="Adiconis X."/>
            <person name="Fan L."/>
            <person name="Goldberg J.M."/>
            <person name="Levin J.Z."/>
            <person name="Young S."/>
            <person name="Zeng Q."/>
            <person name="Anikster Y."/>
            <person name="Bruce M."/>
            <person name="Wang M."/>
            <person name="Yin C."/>
            <person name="McCallum B."/>
            <person name="Szabo L.J."/>
            <person name="Hulbert S."/>
            <person name="Chen X."/>
            <person name="Fellers J.P."/>
        </authorList>
    </citation>
    <scope>NUCLEOTIDE SEQUENCE</scope>
    <source>
        <strain evidence="2">isolate 1-1 / race 1 (BBBD)</strain>
        <strain evidence="3">Isolate 1-1 / race 1 (BBBD)</strain>
    </source>
</reference>
<gene>
    <name evidence="1" type="ORF">PTTG_27839</name>
</gene>
<dbReference type="EMBL" id="ADAS02000073">
    <property type="protein sequence ID" value="OAV91887.1"/>
    <property type="molecule type" value="Genomic_DNA"/>
</dbReference>